<dbReference type="EMBL" id="PVNS01000004">
    <property type="protein sequence ID" value="PRO66341.1"/>
    <property type="molecule type" value="Genomic_DNA"/>
</dbReference>
<dbReference type="AlphaFoldDB" id="A0A2P6MJA1"/>
<accession>A0A2P6MJA1</accession>
<name>A0A2P6MJA1_ALKUR</name>
<dbReference type="Proteomes" id="UP000243650">
    <property type="component" value="Unassembled WGS sequence"/>
</dbReference>
<protein>
    <submittedName>
        <fullName evidence="2">Uncharacterized protein</fullName>
    </submittedName>
</protein>
<evidence type="ECO:0000256" key="1">
    <source>
        <dbReference type="SAM" id="Phobius"/>
    </source>
</evidence>
<organism evidence="2 3">
    <name type="scientific">Alkalicoccus urumqiensis</name>
    <name type="common">Bacillus urumqiensis</name>
    <dbReference type="NCBI Taxonomy" id="1548213"/>
    <lineage>
        <taxon>Bacteria</taxon>
        <taxon>Bacillati</taxon>
        <taxon>Bacillota</taxon>
        <taxon>Bacilli</taxon>
        <taxon>Bacillales</taxon>
        <taxon>Bacillaceae</taxon>
        <taxon>Alkalicoccus</taxon>
    </lineage>
</organism>
<proteinExistence type="predicted"/>
<keyword evidence="1" id="KW-0472">Membrane</keyword>
<feature type="transmembrane region" description="Helical" evidence="1">
    <location>
        <begin position="32"/>
        <end position="53"/>
    </location>
</feature>
<keyword evidence="1" id="KW-0812">Transmembrane</keyword>
<feature type="transmembrane region" description="Helical" evidence="1">
    <location>
        <begin position="92"/>
        <end position="114"/>
    </location>
</feature>
<evidence type="ECO:0000313" key="3">
    <source>
        <dbReference type="Proteomes" id="UP000243650"/>
    </source>
</evidence>
<feature type="transmembrane region" description="Helical" evidence="1">
    <location>
        <begin position="65"/>
        <end position="86"/>
    </location>
</feature>
<sequence>MKNLLFSATVLSGVIGIVTLTSSMFSNGPDVGSGVASALMAVFLGLQTVHHYRKFEVEARRHKENLLTTAIVSAAFVITAAVLYLLGGEVEAIPPVLLVVIGLAGAGAAGYHYVKWTNHRDSGTGEESHD</sequence>
<keyword evidence="3" id="KW-1185">Reference proteome</keyword>
<evidence type="ECO:0000313" key="2">
    <source>
        <dbReference type="EMBL" id="PRO66341.1"/>
    </source>
</evidence>
<dbReference type="RefSeq" id="WP_105958531.1">
    <property type="nucleotide sequence ID" value="NZ_PVNS01000004.1"/>
</dbReference>
<reference evidence="2 3" key="1">
    <citation type="submission" date="2018-03" db="EMBL/GenBank/DDBJ databases">
        <title>Bacillus urumqiensis sp. nov., a moderately haloalkaliphilic bacterium isolated from a salt lake.</title>
        <authorList>
            <person name="Zhao B."/>
            <person name="Liao Z."/>
        </authorList>
    </citation>
    <scope>NUCLEOTIDE SEQUENCE [LARGE SCALE GENOMIC DNA]</scope>
    <source>
        <strain evidence="2 3">BZ-SZ-XJ18</strain>
    </source>
</reference>
<keyword evidence="1" id="KW-1133">Transmembrane helix</keyword>
<comment type="caution">
    <text evidence="2">The sequence shown here is derived from an EMBL/GenBank/DDBJ whole genome shotgun (WGS) entry which is preliminary data.</text>
</comment>
<gene>
    <name evidence="2" type="ORF">C6I21_05935</name>
</gene>